<name>A0ABY3T4T7_9GAMM</name>
<evidence type="ECO:0000256" key="1">
    <source>
        <dbReference type="SAM" id="MobiDB-lite"/>
    </source>
</evidence>
<dbReference type="CDD" id="cd16282">
    <property type="entry name" value="metallo-hydrolase-like_MBL-fold"/>
    <property type="match status" value="2"/>
</dbReference>
<dbReference type="InterPro" id="IPR001279">
    <property type="entry name" value="Metallo-B-lactamas"/>
</dbReference>
<evidence type="ECO:0000256" key="2">
    <source>
        <dbReference type="SAM" id="SignalP"/>
    </source>
</evidence>
<evidence type="ECO:0000313" key="4">
    <source>
        <dbReference type="EMBL" id="UJS25523.1"/>
    </source>
</evidence>
<keyword evidence="5" id="KW-1185">Reference proteome</keyword>
<dbReference type="InterPro" id="IPR001763">
    <property type="entry name" value="Rhodanese-like_dom"/>
</dbReference>
<dbReference type="SUPFAM" id="SSF56281">
    <property type="entry name" value="Metallo-hydrolase/oxidoreductase"/>
    <property type="match status" value="2"/>
</dbReference>
<dbReference type="EMBL" id="CP091244">
    <property type="protein sequence ID" value="UJS25523.1"/>
    <property type="molecule type" value="Genomic_DNA"/>
</dbReference>
<dbReference type="Proteomes" id="UP001054801">
    <property type="component" value="Chromosome"/>
</dbReference>
<dbReference type="InterPro" id="IPR036873">
    <property type="entry name" value="Rhodanese-like_dom_sf"/>
</dbReference>
<dbReference type="CDD" id="cd00158">
    <property type="entry name" value="RHOD"/>
    <property type="match status" value="1"/>
</dbReference>
<dbReference type="Gene3D" id="3.40.250.10">
    <property type="entry name" value="Rhodanese-like domain"/>
    <property type="match status" value="1"/>
</dbReference>
<dbReference type="PANTHER" id="PTHR42951:SF20">
    <property type="entry name" value="BETA LACTAMASE"/>
    <property type="match status" value="1"/>
</dbReference>
<feature type="signal peptide" evidence="2">
    <location>
        <begin position="1"/>
        <end position="21"/>
    </location>
</feature>
<feature type="compositionally biased region" description="Low complexity" evidence="1">
    <location>
        <begin position="322"/>
        <end position="343"/>
    </location>
</feature>
<dbReference type="PROSITE" id="PS50206">
    <property type="entry name" value="RHODANESE_3"/>
    <property type="match status" value="1"/>
</dbReference>
<proteinExistence type="predicted"/>
<keyword evidence="2" id="KW-0732">Signal</keyword>
<gene>
    <name evidence="4" type="ORF">L2Y54_05640</name>
</gene>
<evidence type="ECO:0000259" key="3">
    <source>
        <dbReference type="PROSITE" id="PS50206"/>
    </source>
</evidence>
<dbReference type="RefSeq" id="WP_236500819.1">
    <property type="nucleotide sequence ID" value="NZ_CP091244.1"/>
</dbReference>
<feature type="chain" id="PRO_5047272189" evidence="2">
    <location>
        <begin position="22"/>
        <end position="763"/>
    </location>
</feature>
<dbReference type="Pfam" id="PF00753">
    <property type="entry name" value="Lactamase_B"/>
    <property type="match status" value="2"/>
</dbReference>
<dbReference type="PANTHER" id="PTHR42951">
    <property type="entry name" value="METALLO-BETA-LACTAMASE DOMAIN-CONTAINING"/>
    <property type="match status" value="1"/>
</dbReference>
<dbReference type="SMART" id="SM00849">
    <property type="entry name" value="Lactamase_B"/>
    <property type="match status" value="2"/>
</dbReference>
<dbReference type="InterPro" id="IPR036866">
    <property type="entry name" value="RibonucZ/Hydroxyglut_hydro"/>
</dbReference>
<dbReference type="Pfam" id="PF00581">
    <property type="entry name" value="Rhodanese"/>
    <property type="match status" value="1"/>
</dbReference>
<evidence type="ECO:0000313" key="5">
    <source>
        <dbReference type="Proteomes" id="UP001054801"/>
    </source>
</evidence>
<protein>
    <submittedName>
        <fullName evidence="4">MBL fold metallo-hydrolase</fullName>
    </submittedName>
</protein>
<dbReference type="InterPro" id="IPR050855">
    <property type="entry name" value="NDM-1-like"/>
</dbReference>
<feature type="domain" description="Rhodanese" evidence="3">
    <location>
        <begin position="376"/>
        <end position="470"/>
    </location>
</feature>
<organism evidence="4 5">
    <name type="scientific">Thiothrix winogradskyi</name>
    <dbReference type="NCBI Taxonomy" id="96472"/>
    <lineage>
        <taxon>Bacteria</taxon>
        <taxon>Pseudomonadati</taxon>
        <taxon>Pseudomonadota</taxon>
        <taxon>Gammaproteobacteria</taxon>
        <taxon>Thiotrichales</taxon>
        <taxon>Thiotrichaceae</taxon>
        <taxon>Thiothrix</taxon>
    </lineage>
</organism>
<dbReference type="Gene3D" id="3.60.15.10">
    <property type="entry name" value="Ribonuclease Z/Hydroxyacylglutathione hydrolase-like"/>
    <property type="match status" value="2"/>
</dbReference>
<feature type="region of interest" description="Disordered" evidence="1">
    <location>
        <begin position="313"/>
        <end position="343"/>
    </location>
</feature>
<accession>A0ABY3T4T7</accession>
<dbReference type="SUPFAM" id="SSF52821">
    <property type="entry name" value="Rhodanese/Cell cycle control phosphatase"/>
    <property type="match status" value="1"/>
</dbReference>
<reference evidence="4" key="1">
    <citation type="journal article" date="2022" name="Microorganisms">
        <title>Two New Species of Filamentous Sulfur Bacteria of the Genus Thiothrix, Thiothrix winogradskyi sp. nov. and 'Candidatus Thiothrix sulfatifontis' sp. nov.</title>
        <authorList>
            <person name="Ravin N.V."/>
            <person name="Rossetti S."/>
            <person name="Beletsky A.V."/>
            <person name="Kadnikov V.V."/>
            <person name="Rudenko T.S."/>
            <person name="Smolyakov D.D."/>
            <person name="Moskvitina M.I."/>
            <person name="Gureeva M.V."/>
            <person name="Mardanov A.V."/>
            <person name="Grabovich M.Y."/>
        </authorList>
    </citation>
    <scope>NUCLEOTIDE SEQUENCE</scope>
    <source>
        <strain evidence="4">CT3</strain>
    </source>
</reference>
<dbReference type="SMART" id="SM00450">
    <property type="entry name" value="RHOD"/>
    <property type="match status" value="1"/>
</dbReference>
<sequence>MRIIAAFFAALCLTLGLNAHADDKLPPVVMELIKVSEHVYYVQGAPGAATQNHGFISNAAAIVTDEGVVLFDTLGTPALAQLFLQKLKKITDKPVKKVIVSHYHADHIYGLQVFKDLGAEIIAPAGAEEYLNSENAETLLASRRADLAPWVNAHTRLVKPDRYVDGNEEITLGGVTIKLIFNGKAHSDGDQSVLVEPDGVLLIGDLIFEGRVPFVGDANTKIWLERLKDMAQGKLTAMVPGHGPMSKNPQEVIKTTVQYIEFLRETMGKAVEDMIPFDEAYAATDWGDFIHLPAFDEANRRNAYQVYLSLEQEGMQPEAENTDTPTSGTTTTNDTPAAAPAREAPALTEQAKQLLDEVNKRITNINTAELKDLLQKHPETQLIDVRTPQEITLLGGSIDAPRHRNLLRGWLEMHATEQLPDKNTPIVVYCGVNQRSPLAADTLMKLGYTNVKNYADGFFAWKDAGLPVSENDKALDSFLYSKPVEVIPGVWSAIGATAPPTYDNSGHNNNLSFVITDAGVVVMNAGDNYLLAQALHDEIKQRTDQPVKYVLLENGQGHAMLGMNYWQEQGAKVIMHQDAWHEVEQRGADIIALMRNRSRDKAYRTELSKPDIILSEDSMDLSLGSWKMQALRIGAAHSPGDIMLWMPEKQLLISGDVAFHERLLPLFEDTDTDAWIETWAKLEALKPTHIIPGHGGPTNLAEVTKYTKDYLVHLRTKVGEVLESGGTLQDAYKIDQSAFAHLDTFDELALANAGMVFREMEFE</sequence>